<dbReference type="GO" id="GO:0042254">
    <property type="term" value="P:ribosome biogenesis"/>
    <property type="evidence" value="ECO:0007669"/>
    <property type="project" value="UniProtKB-KW"/>
</dbReference>
<dbReference type="Proteomes" id="UP000234503">
    <property type="component" value="Unassembled WGS sequence"/>
</dbReference>
<evidence type="ECO:0000313" key="6">
    <source>
        <dbReference type="Proteomes" id="UP000234503"/>
    </source>
</evidence>
<feature type="compositionally biased region" description="Basic and acidic residues" evidence="4">
    <location>
        <begin position="24"/>
        <end position="33"/>
    </location>
</feature>
<dbReference type="HAMAP" id="MF_01058">
    <property type="entry name" value="GAP_YihI"/>
    <property type="match status" value="1"/>
</dbReference>
<reference evidence="5 6" key="1">
    <citation type="submission" date="2017-12" db="EMBL/GenBank/DDBJ databases">
        <title>Characterization of six clinical isolates of Enterochimera gen. nov., a novel genus of the Yersiniaciae family and the three species Enterochimera arupensis sp. nov., Enterochimera coloradensis sp. nov, and Enterochimera californica sp. nov.</title>
        <authorList>
            <person name="Rossi A."/>
            <person name="Fisher M."/>
        </authorList>
    </citation>
    <scope>NUCLEOTIDE SEQUENCE [LARGE SCALE GENOMIC DNA]</scope>
    <source>
        <strain evidence="6">2016-Iso4</strain>
    </source>
</reference>
<dbReference type="NCBIfam" id="NF003560">
    <property type="entry name" value="PRK05244.1-1"/>
    <property type="match status" value="1"/>
</dbReference>
<feature type="compositionally biased region" description="Basic and acidic residues" evidence="4">
    <location>
        <begin position="92"/>
        <end position="102"/>
    </location>
</feature>
<dbReference type="GO" id="GO:0005096">
    <property type="term" value="F:GTPase activator activity"/>
    <property type="evidence" value="ECO:0007669"/>
    <property type="project" value="UniProtKB-KW"/>
</dbReference>
<feature type="region of interest" description="Disordered" evidence="4">
    <location>
        <begin position="1"/>
        <end position="112"/>
    </location>
</feature>
<evidence type="ECO:0000256" key="4">
    <source>
        <dbReference type="SAM" id="MobiDB-lite"/>
    </source>
</evidence>
<comment type="function">
    <text evidence="3">A GTPase-activating protein (GAP) that modifies Der/EngA GTPase function. May play a role in ribosome biogenesis.</text>
</comment>
<keyword evidence="2 3" id="KW-0690">Ribosome biogenesis</keyword>
<name>A0A2N5DYK9_9GAMM</name>
<dbReference type="OrthoDB" id="5677577at2"/>
<gene>
    <name evidence="3" type="primary">yihI</name>
    <name evidence="5" type="ORF">CYR32_14790</name>
</gene>
<dbReference type="InterPro" id="IPR007336">
    <property type="entry name" value="YihI"/>
</dbReference>
<keyword evidence="6" id="KW-1185">Reference proteome</keyword>
<sequence>MNQPSKMPRAKAAAPNSKNKKKSRAELDLEARDRKRQKKRRGHAPGSRATGETEQKKTATQEKRDPRLGSKKAVPLVVETVYGNTPKKAARPQKEAKPRLSPEEELTLLENDPRLDALLDKLDDGETLNAEDQAFVDQTLDRIDVLMELLGIELGDDDDDIIDEDEPKEDMYQLLKRGTPKDTH</sequence>
<proteinExistence type="inferred from homology"/>
<organism evidence="5 6">
    <name type="scientific">Chimaeribacter coloradensis</name>
    <dbReference type="NCBI Taxonomy" id="2060068"/>
    <lineage>
        <taxon>Bacteria</taxon>
        <taxon>Pseudomonadati</taxon>
        <taxon>Pseudomonadota</taxon>
        <taxon>Gammaproteobacteria</taxon>
        <taxon>Enterobacterales</taxon>
        <taxon>Yersiniaceae</taxon>
        <taxon>Chimaeribacter</taxon>
    </lineage>
</organism>
<evidence type="ECO:0000313" key="5">
    <source>
        <dbReference type="EMBL" id="PLR32641.1"/>
    </source>
</evidence>
<evidence type="ECO:0000256" key="2">
    <source>
        <dbReference type="ARBA" id="ARBA00022517"/>
    </source>
</evidence>
<keyword evidence="1 3" id="KW-0343">GTPase activation</keyword>
<dbReference type="Pfam" id="PF04220">
    <property type="entry name" value="YihI"/>
    <property type="match status" value="1"/>
</dbReference>
<feature type="compositionally biased region" description="Basic residues" evidence="4">
    <location>
        <begin position="34"/>
        <end position="43"/>
    </location>
</feature>
<dbReference type="AlphaFoldDB" id="A0A2N5DYK9"/>
<evidence type="ECO:0000256" key="3">
    <source>
        <dbReference type="HAMAP-Rule" id="MF_01058"/>
    </source>
</evidence>
<comment type="subunit">
    <text evidence="3">Interacts with Der.</text>
</comment>
<comment type="similarity">
    <text evidence="3">Belongs to the YihI family.</text>
</comment>
<protein>
    <recommendedName>
        <fullName evidence="3">Der GTPase-activating protein YihI</fullName>
    </recommendedName>
</protein>
<dbReference type="RefSeq" id="WP_101825749.1">
    <property type="nucleotide sequence ID" value="NZ_PJZH01000017.1"/>
</dbReference>
<feature type="compositionally biased region" description="Basic and acidic residues" evidence="4">
    <location>
        <begin position="51"/>
        <end position="68"/>
    </location>
</feature>
<accession>A0A2N5DYK9</accession>
<evidence type="ECO:0000256" key="1">
    <source>
        <dbReference type="ARBA" id="ARBA00022468"/>
    </source>
</evidence>
<comment type="caution">
    <text evidence="5">The sequence shown here is derived from an EMBL/GenBank/DDBJ whole genome shotgun (WGS) entry which is preliminary data.</text>
</comment>
<dbReference type="EMBL" id="PJZH01000017">
    <property type="protein sequence ID" value="PLR32641.1"/>
    <property type="molecule type" value="Genomic_DNA"/>
</dbReference>